<evidence type="ECO:0000313" key="3">
    <source>
        <dbReference type="Proteomes" id="UP001610563"/>
    </source>
</evidence>
<dbReference type="EMBL" id="JBFTWV010000004">
    <property type="protein sequence ID" value="KAL2800352.1"/>
    <property type="molecule type" value="Genomic_DNA"/>
</dbReference>
<comment type="caution">
    <text evidence="2">The sequence shown here is derived from an EMBL/GenBank/DDBJ whole genome shotgun (WGS) entry which is preliminary data.</text>
</comment>
<organism evidence="2 3">
    <name type="scientific">Aspergillus keveii</name>
    <dbReference type="NCBI Taxonomy" id="714993"/>
    <lineage>
        <taxon>Eukaryota</taxon>
        <taxon>Fungi</taxon>
        <taxon>Dikarya</taxon>
        <taxon>Ascomycota</taxon>
        <taxon>Pezizomycotina</taxon>
        <taxon>Eurotiomycetes</taxon>
        <taxon>Eurotiomycetidae</taxon>
        <taxon>Eurotiales</taxon>
        <taxon>Aspergillaceae</taxon>
        <taxon>Aspergillus</taxon>
        <taxon>Aspergillus subgen. Nidulantes</taxon>
    </lineage>
</organism>
<keyword evidence="3" id="KW-1185">Reference proteome</keyword>
<evidence type="ECO:0000313" key="2">
    <source>
        <dbReference type="EMBL" id="KAL2800352.1"/>
    </source>
</evidence>
<accession>A0ABR4GMV5</accession>
<feature type="transmembrane region" description="Helical" evidence="1">
    <location>
        <begin position="6"/>
        <end position="28"/>
    </location>
</feature>
<keyword evidence="1" id="KW-1133">Transmembrane helix</keyword>
<keyword evidence="1" id="KW-0472">Membrane</keyword>
<dbReference type="Proteomes" id="UP001610563">
    <property type="component" value="Unassembled WGS sequence"/>
</dbReference>
<sequence>MAILCIFYLISFLRFLDISFPFFACFNLHSMYTYFMACFNGSLSRCTGVFILLFFFFFSLLSPHGFIPFDRASILISPGSNHWMGCLQFVT</sequence>
<name>A0ABR4GMV5_9EURO</name>
<evidence type="ECO:0008006" key="4">
    <source>
        <dbReference type="Google" id="ProtNLM"/>
    </source>
</evidence>
<gene>
    <name evidence="2" type="ORF">BJX66DRAFT_185000</name>
</gene>
<reference evidence="2 3" key="1">
    <citation type="submission" date="2024-07" db="EMBL/GenBank/DDBJ databases">
        <title>Section-level genome sequencing and comparative genomics of Aspergillus sections Usti and Cavernicolus.</title>
        <authorList>
            <consortium name="Lawrence Berkeley National Laboratory"/>
            <person name="Nybo J.L."/>
            <person name="Vesth T.C."/>
            <person name="Theobald S."/>
            <person name="Frisvad J.C."/>
            <person name="Larsen T.O."/>
            <person name="Kjaerboelling I."/>
            <person name="Rothschild-Mancinelli K."/>
            <person name="Lyhne E.K."/>
            <person name="Kogle M.E."/>
            <person name="Barry K."/>
            <person name="Clum A."/>
            <person name="Na H."/>
            <person name="Ledsgaard L."/>
            <person name="Lin J."/>
            <person name="Lipzen A."/>
            <person name="Kuo A."/>
            <person name="Riley R."/>
            <person name="Mondo S."/>
            <person name="Labutti K."/>
            <person name="Haridas S."/>
            <person name="Pangalinan J."/>
            <person name="Salamov A.A."/>
            <person name="Simmons B.A."/>
            <person name="Magnuson J.K."/>
            <person name="Chen J."/>
            <person name="Drula E."/>
            <person name="Henrissat B."/>
            <person name="Wiebenga A."/>
            <person name="Lubbers R.J."/>
            <person name="Gomes A.C."/>
            <person name="Makela M.R."/>
            <person name="Stajich J."/>
            <person name="Grigoriev I.V."/>
            <person name="Mortensen U.H."/>
            <person name="De Vries R.P."/>
            <person name="Baker S.E."/>
            <person name="Andersen M.R."/>
        </authorList>
    </citation>
    <scope>NUCLEOTIDE SEQUENCE [LARGE SCALE GENOMIC DNA]</scope>
    <source>
        <strain evidence="2 3">CBS 209.92</strain>
    </source>
</reference>
<evidence type="ECO:0000256" key="1">
    <source>
        <dbReference type="SAM" id="Phobius"/>
    </source>
</evidence>
<keyword evidence="1" id="KW-0812">Transmembrane</keyword>
<feature type="transmembrane region" description="Helical" evidence="1">
    <location>
        <begin position="49"/>
        <end position="67"/>
    </location>
</feature>
<proteinExistence type="predicted"/>
<protein>
    <recommendedName>
        <fullName evidence="4">Secreted peptide</fullName>
    </recommendedName>
</protein>